<feature type="domain" description="O-GlcNAc transferase C-terminal" evidence="6">
    <location>
        <begin position="177"/>
        <end position="355"/>
    </location>
</feature>
<evidence type="ECO:0000256" key="2">
    <source>
        <dbReference type="ARBA" id="ARBA00022676"/>
    </source>
</evidence>
<evidence type="ECO:0000256" key="3">
    <source>
        <dbReference type="ARBA" id="ARBA00022679"/>
    </source>
</evidence>
<evidence type="ECO:0000259" key="6">
    <source>
        <dbReference type="Pfam" id="PF13844"/>
    </source>
</evidence>
<dbReference type="Gene3D" id="3.40.50.11380">
    <property type="match status" value="1"/>
</dbReference>
<evidence type="ECO:0000313" key="8">
    <source>
        <dbReference type="Proteomes" id="UP000189670"/>
    </source>
</evidence>
<evidence type="ECO:0000313" key="7">
    <source>
        <dbReference type="EMBL" id="ETR68790.1"/>
    </source>
</evidence>
<keyword evidence="4" id="KW-0677">Repeat</keyword>
<dbReference type="GO" id="GO:0016757">
    <property type="term" value="F:glycosyltransferase activity"/>
    <property type="evidence" value="ECO:0007669"/>
    <property type="project" value="UniProtKB-KW"/>
</dbReference>
<keyword evidence="5" id="KW-0802">TPR repeat</keyword>
<dbReference type="EMBL" id="ATBP01000831">
    <property type="protein sequence ID" value="ETR68790.1"/>
    <property type="molecule type" value="Genomic_DNA"/>
</dbReference>
<evidence type="ECO:0000256" key="5">
    <source>
        <dbReference type="ARBA" id="ARBA00022803"/>
    </source>
</evidence>
<organism evidence="7 8">
    <name type="scientific">Candidatus Magnetoglobus multicellularis str. Araruama</name>
    <dbReference type="NCBI Taxonomy" id="890399"/>
    <lineage>
        <taxon>Bacteria</taxon>
        <taxon>Pseudomonadati</taxon>
        <taxon>Thermodesulfobacteriota</taxon>
        <taxon>Desulfobacteria</taxon>
        <taxon>Desulfobacterales</taxon>
        <taxon>Desulfobacteraceae</taxon>
        <taxon>Candidatus Magnetoglobus</taxon>
    </lineage>
</organism>
<dbReference type="InterPro" id="IPR029489">
    <property type="entry name" value="OGT/SEC/SPY_C"/>
</dbReference>
<accession>A0A1V1P1U0</accession>
<name>A0A1V1P1U0_9BACT</name>
<evidence type="ECO:0000256" key="1">
    <source>
        <dbReference type="ARBA" id="ARBA00004922"/>
    </source>
</evidence>
<comment type="pathway">
    <text evidence="1">Protein modification; protein glycosylation.</text>
</comment>
<comment type="caution">
    <text evidence="7">The sequence shown here is derived from an EMBL/GenBank/DDBJ whole genome shotgun (WGS) entry which is preliminary data.</text>
</comment>
<gene>
    <name evidence="7" type="ORF">OMM_04351</name>
</gene>
<evidence type="ECO:0000256" key="4">
    <source>
        <dbReference type="ARBA" id="ARBA00022737"/>
    </source>
</evidence>
<dbReference type="InterPro" id="IPR051939">
    <property type="entry name" value="Glycosyltr_41/O-GlcNAc_trsf"/>
</dbReference>
<dbReference type="Proteomes" id="UP000189670">
    <property type="component" value="Unassembled WGS sequence"/>
</dbReference>
<dbReference type="Pfam" id="PF13844">
    <property type="entry name" value="Glyco_transf_41"/>
    <property type="match status" value="2"/>
</dbReference>
<reference evidence="8" key="1">
    <citation type="submission" date="2012-11" db="EMBL/GenBank/DDBJ databases">
        <authorList>
            <person name="Lucero-Rivera Y.E."/>
            <person name="Tovar-Ramirez D."/>
        </authorList>
    </citation>
    <scope>NUCLEOTIDE SEQUENCE [LARGE SCALE GENOMIC DNA]</scope>
    <source>
        <strain evidence="8">Araruama</strain>
    </source>
</reference>
<dbReference type="PANTHER" id="PTHR44835:SF1">
    <property type="entry name" value="PROTEIN O-GLCNAC TRANSFERASE"/>
    <property type="match status" value="1"/>
</dbReference>
<feature type="domain" description="O-GlcNAc transferase C-terminal" evidence="6">
    <location>
        <begin position="6"/>
        <end position="159"/>
    </location>
</feature>
<sequence length="370" mass="43256">MQEYMSQPKINIGYVSPDFKSHPVGSFMFPIVKYHNRQLFNIFCYSATEQMDQMTQIFQSFAFKWMDIRSLSNETICQAIQKDHIHILVDLTGYTKNNHIEIFAMKPAPIQVSYLGYPGTTGLSQIDYRITDQWADPPELESFYSEKLVRMPHCFLCYDPEYQSPDVADLPAKENGWISFGSFNRMPKLNDKILEIWAQILMHIHNSRLFLKTKAFNDPLIRKKIYDFFEKRGIEKKRLIVLDHLPSRYDHLRLYNQMDIALDTFPYHGTTTTCQALWMGVPVITLEGQPHVARASVSILHAIGLQECIAKTPDEYIDKAIQLSSDIPFLSQLRHQLRDLIRSSPLHQSQKFVIELEGIYHRMWNKRKCV</sequence>
<dbReference type="AlphaFoldDB" id="A0A1V1P1U0"/>
<dbReference type="PANTHER" id="PTHR44835">
    <property type="entry name" value="UDP-N-ACETYLGLUCOSAMINE--PEPTIDE N-ACETYLGLUCOSAMINYLTRANSFERASE SPINDLY-RELATED"/>
    <property type="match status" value="1"/>
</dbReference>
<proteinExistence type="predicted"/>
<dbReference type="Gene3D" id="3.40.50.2000">
    <property type="entry name" value="Glycogen Phosphorylase B"/>
    <property type="match status" value="1"/>
</dbReference>
<keyword evidence="3" id="KW-0808">Transferase</keyword>
<protein>
    <submittedName>
        <fullName evidence="7">TPR domain/SEC-C motif domain protein</fullName>
    </submittedName>
</protein>
<keyword evidence="2" id="KW-0328">Glycosyltransferase</keyword>